<keyword evidence="1" id="KW-0472">Membrane</keyword>
<organism evidence="2">
    <name type="scientific">Zooxanthella nutricula</name>
    <dbReference type="NCBI Taxonomy" id="1333877"/>
    <lineage>
        <taxon>Eukaryota</taxon>
        <taxon>Sar</taxon>
        <taxon>Alveolata</taxon>
        <taxon>Dinophyceae</taxon>
        <taxon>Peridiniales</taxon>
        <taxon>Peridiniales incertae sedis</taxon>
        <taxon>Zooxanthella</taxon>
    </lineage>
</organism>
<sequence length="268" mass="29565">MRGLIFGMALSSLCICVVSILSDRYKQQHMWQGNAFLHFPRDTHFRCITAMKVGMVIVKIDFLMTYAKPKDHGAATIMQVISIAFSLVCANWSIIGMLNAALDISHEFAGMFRYPVALWRSSIMCLVLWHSVTGLLLLLAVGDVIGIEKFVFGAHIPSPQDLSWLGVVLPLMSKWLYMGNELALVLSSRLSHPQVFAAVQSRQGIAIVATVGAIGTPMTMLCKTAMWLFYCENRKVGVDDITGWETWLCIVVSGLFIIGAIVSYASLG</sequence>
<accession>A0A7S2NBU2</accession>
<feature type="transmembrane region" description="Helical" evidence="1">
    <location>
        <begin position="162"/>
        <end position="185"/>
    </location>
</feature>
<keyword evidence="1" id="KW-0812">Transmembrane</keyword>
<feature type="transmembrane region" description="Helical" evidence="1">
    <location>
        <begin position="76"/>
        <end position="98"/>
    </location>
</feature>
<dbReference type="AlphaFoldDB" id="A0A7S2NBU2"/>
<evidence type="ECO:0000313" key="2">
    <source>
        <dbReference type="EMBL" id="CAD9531955.1"/>
    </source>
</evidence>
<gene>
    <name evidence="2" type="ORF">BRAN1462_LOCUS12886</name>
</gene>
<name>A0A7S2NBU2_9DINO</name>
<dbReference type="EMBL" id="HBGW01020355">
    <property type="protein sequence ID" value="CAD9531955.1"/>
    <property type="molecule type" value="Transcribed_RNA"/>
</dbReference>
<feature type="transmembrane region" description="Helical" evidence="1">
    <location>
        <begin position="118"/>
        <end position="141"/>
    </location>
</feature>
<keyword evidence="1" id="KW-1133">Transmembrane helix</keyword>
<feature type="transmembrane region" description="Helical" evidence="1">
    <location>
        <begin position="205"/>
        <end position="230"/>
    </location>
</feature>
<reference evidence="2" key="1">
    <citation type="submission" date="2021-01" db="EMBL/GenBank/DDBJ databases">
        <authorList>
            <person name="Corre E."/>
            <person name="Pelletier E."/>
            <person name="Niang G."/>
            <person name="Scheremetjew M."/>
            <person name="Finn R."/>
            <person name="Kale V."/>
            <person name="Holt S."/>
            <person name="Cochrane G."/>
            <person name="Meng A."/>
            <person name="Brown T."/>
            <person name="Cohen L."/>
        </authorList>
    </citation>
    <scope>NUCLEOTIDE SEQUENCE</scope>
    <source>
        <strain evidence="2">RCC3387</strain>
    </source>
</reference>
<proteinExistence type="predicted"/>
<evidence type="ECO:0000256" key="1">
    <source>
        <dbReference type="SAM" id="Phobius"/>
    </source>
</evidence>
<protein>
    <submittedName>
        <fullName evidence="2">Uncharacterized protein</fullName>
    </submittedName>
</protein>
<feature type="transmembrane region" description="Helical" evidence="1">
    <location>
        <begin position="242"/>
        <end position="265"/>
    </location>
</feature>
<feature type="transmembrane region" description="Helical" evidence="1">
    <location>
        <begin position="43"/>
        <end position="64"/>
    </location>
</feature>